<organism evidence="3 4">
    <name type="scientific">Leptospira hartskeerlii</name>
    <dbReference type="NCBI Taxonomy" id="2023177"/>
    <lineage>
        <taxon>Bacteria</taxon>
        <taxon>Pseudomonadati</taxon>
        <taxon>Spirochaetota</taxon>
        <taxon>Spirochaetia</taxon>
        <taxon>Leptospirales</taxon>
        <taxon>Leptospiraceae</taxon>
        <taxon>Leptospira</taxon>
    </lineage>
</organism>
<feature type="domain" description="Thiolase C-terminal" evidence="2">
    <location>
        <begin position="252"/>
        <end position="371"/>
    </location>
</feature>
<accession>A0A2M9X9W0</accession>
<dbReference type="InterPro" id="IPR055140">
    <property type="entry name" value="Thiolase_C_2"/>
</dbReference>
<dbReference type="CDD" id="cd00829">
    <property type="entry name" value="SCP-x_thiolase"/>
    <property type="match status" value="1"/>
</dbReference>
<sequence>MTSAYVLDSHLSKFGKTDSDYQSLSYDTANHLLKKNPGFIPEFLIFACMAPERYTGEIFLPAKIKEDLGLSSLFAIRSETASSSGASALHLARYLLLSGKFKRGIVIGTEVMSRLPREENNLLLGSVLSSQQRNLAMSMAQGGALTATRYLRDFGYTRKELFRLSKKLHDNGLENKIAHIQKNLSEEEYFSSPMFSSPLCLYDISPLSDGSCALLLETDPARLKKDRKKIEITGTGHGLGQVNGVPGGLSFPASKSAFEQAYSESGKKSSDIQVAELHDAFTIFEIIAAEDAGLFPQGKALANVAEGITDKRGRLPINPSGGLKTRGHPVGVSGLAQVAELCEFMNGNDADTALSLSIGGLGVNNFATILEAKK</sequence>
<dbReference type="PANTHER" id="PTHR42870">
    <property type="entry name" value="ACETYL-COA C-ACETYLTRANSFERASE"/>
    <property type="match status" value="1"/>
</dbReference>
<evidence type="ECO:0000259" key="1">
    <source>
        <dbReference type="Pfam" id="PF00108"/>
    </source>
</evidence>
<dbReference type="Pfam" id="PF00108">
    <property type="entry name" value="Thiolase_N"/>
    <property type="match status" value="1"/>
</dbReference>
<evidence type="ECO:0000259" key="2">
    <source>
        <dbReference type="Pfam" id="PF22691"/>
    </source>
</evidence>
<dbReference type="OrthoDB" id="9785768at2"/>
<reference evidence="3 4" key="1">
    <citation type="submission" date="2017-07" db="EMBL/GenBank/DDBJ databases">
        <title>Leptospira spp. isolated from tropical soils.</title>
        <authorList>
            <person name="Thibeaux R."/>
            <person name="Iraola G."/>
            <person name="Ferres I."/>
            <person name="Bierque E."/>
            <person name="Girault D."/>
            <person name="Soupe-Gilbert M.-E."/>
            <person name="Picardeau M."/>
            <person name="Goarant C."/>
        </authorList>
    </citation>
    <scope>NUCLEOTIDE SEQUENCE [LARGE SCALE GENOMIC DNA]</scope>
    <source>
        <strain evidence="3 4">MCA1-C-A1</strain>
    </source>
</reference>
<dbReference type="AlphaFoldDB" id="A0A2M9X9W0"/>
<evidence type="ECO:0000313" key="4">
    <source>
        <dbReference type="Proteomes" id="UP000232196"/>
    </source>
</evidence>
<dbReference type="EMBL" id="NPDN01000008">
    <property type="protein sequence ID" value="PJZ24476.1"/>
    <property type="molecule type" value="Genomic_DNA"/>
</dbReference>
<comment type="caution">
    <text evidence="3">The sequence shown here is derived from an EMBL/GenBank/DDBJ whole genome shotgun (WGS) entry which is preliminary data.</text>
</comment>
<dbReference type="Proteomes" id="UP000232196">
    <property type="component" value="Unassembled WGS sequence"/>
</dbReference>
<keyword evidence="4" id="KW-1185">Reference proteome</keyword>
<dbReference type="PANTHER" id="PTHR42870:SF1">
    <property type="entry name" value="NON-SPECIFIC LIPID-TRANSFER PROTEIN-LIKE 2"/>
    <property type="match status" value="1"/>
</dbReference>
<keyword evidence="3" id="KW-0808">Transferase</keyword>
<feature type="domain" description="Thiolase N-terminal" evidence="1">
    <location>
        <begin position="43"/>
        <end position="216"/>
    </location>
</feature>
<evidence type="ECO:0000313" key="3">
    <source>
        <dbReference type="EMBL" id="PJZ24476.1"/>
    </source>
</evidence>
<dbReference type="SUPFAM" id="SSF53901">
    <property type="entry name" value="Thiolase-like"/>
    <property type="match status" value="1"/>
</dbReference>
<dbReference type="GO" id="GO:0016747">
    <property type="term" value="F:acyltransferase activity, transferring groups other than amino-acyl groups"/>
    <property type="evidence" value="ECO:0007669"/>
    <property type="project" value="InterPro"/>
</dbReference>
<protein>
    <submittedName>
        <fullName evidence="3">Acetyl-CoA acetyltransferase</fullName>
    </submittedName>
</protein>
<dbReference type="RefSeq" id="WP_100707677.1">
    <property type="nucleotide sequence ID" value="NZ_NPDL01000007.1"/>
</dbReference>
<proteinExistence type="predicted"/>
<gene>
    <name evidence="3" type="ORF">CH357_15500</name>
</gene>
<dbReference type="InterPro" id="IPR016039">
    <property type="entry name" value="Thiolase-like"/>
</dbReference>
<dbReference type="InterPro" id="IPR020616">
    <property type="entry name" value="Thiolase_N"/>
</dbReference>
<name>A0A2M9X9W0_9LEPT</name>
<dbReference type="Pfam" id="PF22691">
    <property type="entry name" value="Thiolase_C_1"/>
    <property type="match status" value="1"/>
</dbReference>
<dbReference type="Gene3D" id="3.40.47.10">
    <property type="match status" value="1"/>
</dbReference>